<evidence type="ECO:0000313" key="8">
    <source>
        <dbReference type="Proteomes" id="UP001164693"/>
    </source>
</evidence>
<dbReference type="Proteomes" id="UP001164693">
    <property type="component" value="Chromosome"/>
</dbReference>
<feature type="transmembrane region" description="Helical" evidence="6">
    <location>
        <begin position="72"/>
        <end position="90"/>
    </location>
</feature>
<evidence type="ECO:0000256" key="4">
    <source>
        <dbReference type="ARBA" id="ARBA00022989"/>
    </source>
</evidence>
<comment type="subcellular location">
    <subcellularLocation>
        <location evidence="1">Cell membrane</location>
        <topology evidence="1">Multi-pass membrane protein</topology>
    </subcellularLocation>
</comment>
<organism evidence="7 8">
    <name type="scientific">Jatrophihabitans cynanchi</name>
    <dbReference type="NCBI Taxonomy" id="2944128"/>
    <lineage>
        <taxon>Bacteria</taxon>
        <taxon>Bacillati</taxon>
        <taxon>Actinomycetota</taxon>
        <taxon>Actinomycetes</taxon>
        <taxon>Jatrophihabitantales</taxon>
        <taxon>Jatrophihabitantaceae</taxon>
        <taxon>Jatrophihabitans</taxon>
    </lineage>
</organism>
<feature type="transmembrane region" description="Helical" evidence="6">
    <location>
        <begin position="137"/>
        <end position="163"/>
    </location>
</feature>
<reference evidence="7" key="1">
    <citation type="submission" date="2022-05" db="EMBL/GenBank/DDBJ databases">
        <title>Jatrophihabitans sp. SB3-54 whole genome sequence.</title>
        <authorList>
            <person name="Suh M.K."/>
            <person name="Eom M.K."/>
            <person name="Kim J.S."/>
            <person name="Kim H.S."/>
            <person name="Do H.E."/>
            <person name="Shin Y.K."/>
            <person name="Lee J.-S."/>
        </authorList>
    </citation>
    <scope>NUCLEOTIDE SEQUENCE</scope>
    <source>
        <strain evidence="7">SB3-54</strain>
    </source>
</reference>
<dbReference type="EMBL" id="CP097463">
    <property type="protein sequence ID" value="WAX55378.1"/>
    <property type="molecule type" value="Genomic_DNA"/>
</dbReference>
<protein>
    <submittedName>
        <fullName evidence="7">LysE family translocator</fullName>
    </submittedName>
</protein>
<keyword evidence="5 6" id="KW-0472">Membrane</keyword>
<dbReference type="PANTHER" id="PTHR30086">
    <property type="entry name" value="ARGININE EXPORTER PROTEIN ARGO"/>
    <property type="match status" value="1"/>
</dbReference>
<sequence>MHSIPEFLLVALVVTLTPGPATALVLRVAARDGRRPAMGAVLGNSIGVLMWASLSAIGVSSLILASEIAYDVLRLFGAAVLIYLGVRSLLHRKEADAAPARGRVGWRTGLIAAAANPKLAVFFIALLPQFLAPGAAVLPSALGMGAVIVLYDVMWFGTLIWMVDRAATILRPGVRRAMERITGGVMVGLGMSLAAEAR</sequence>
<feature type="transmembrane region" description="Helical" evidence="6">
    <location>
        <begin position="6"/>
        <end position="29"/>
    </location>
</feature>
<gene>
    <name evidence="7" type="ORF">M6B22_12560</name>
</gene>
<evidence type="ECO:0000256" key="3">
    <source>
        <dbReference type="ARBA" id="ARBA00022692"/>
    </source>
</evidence>
<evidence type="ECO:0000313" key="7">
    <source>
        <dbReference type="EMBL" id="WAX55378.1"/>
    </source>
</evidence>
<feature type="transmembrane region" description="Helical" evidence="6">
    <location>
        <begin position="110"/>
        <end position="131"/>
    </location>
</feature>
<keyword evidence="4 6" id="KW-1133">Transmembrane helix</keyword>
<dbReference type="Pfam" id="PF01810">
    <property type="entry name" value="LysE"/>
    <property type="match status" value="1"/>
</dbReference>
<evidence type="ECO:0000256" key="1">
    <source>
        <dbReference type="ARBA" id="ARBA00004651"/>
    </source>
</evidence>
<evidence type="ECO:0000256" key="5">
    <source>
        <dbReference type="ARBA" id="ARBA00023136"/>
    </source>
</evidence>
<keyword evidence="3 6" id="KW-0812">Transmembrane</keyword>
<feature type="transmembrane region" description="Helical" evidence="6">
    <location>
        <begin position="41"/>
        <end position="66"/>
    </location>
</feature>
<dbReference type="InterPro" id="IPR001123">
    <property type="entry name" value="LeuE-type"/>
</dbReference>
<evidence type="ECO:0000256" key="6">
    <source>
        <dbReference type="SAM" id="Phobius"/>
    </source>
</evidence>
<dbReference type="PIRSF" id="PIRSF006324">
    <property type="entry name" value="LeuE"/>
    <property type="match status" value="1"/>
</dbReference>
<dbReference type="PANTHER" id="PTHR30086:SF20">
    <property type="entry name" value="ARGININE EXPORTER PROTEIN ARGO-RELATED"/>
    <property type="match status" value="1"/>
</dbReference>
<name>A0ABY7JUK3_9ACTN</name>
<accession>A0ABY7JUK3</accession>
<proteinExistence type="predicted"/>
<dbReference type="RefSeq" id="WP_269441886.1">
    <property type="nucleotide sequence ID" value="NZ_CP097463.1"/>
</dbReference>
<keyword evidence="8" id="KW-1185">Reference proteome</keyword>
<keyword evidence="2" id="KW-1003">Cell membrane</keyword>
<evidence type="ECO:0000256" key="2">
    <source>
        <dbReference type="ARBA" id="ARBA00022475"/>
    </source>
</evidence>